<name>A0AAW1XZU2_RUBAR</name>
<sequence length="69" mass="7458">MGINTATFQFSKDTRAVLPTDAAVPRALHLHLCSTFIQLKKLQLTESPELLCTTCSSSLVLQSTTAPLP</sequence>
<evidence type="ECO:0000313" key="1">
    <source>
        <dbReference type="EMBL" id="KAK9942297.1"/>
    </source>
</evidence>
<dbReference type="Proteomes" id="UP001457282">
    <property type="component" value="Unassembled WGS sequence"/>
</dbReference>
<dbReference type="EMBL" id="JBEDUW010000002">
    <property type="protein sequence ID" value="KAK9942297.1"/>
    <property type="molecule type" value="Genomic_DNA"/>
</dbReference>
<comment type="caution">
    <text evidence="1">The sequence shown here is derived from an EMBL/GenBank/DDBJ whole genome shotgun (WGS) entry which is preliminary data.</text>
</comment>
<accession>A0AAW1XZU2</accession>
<evidence type="ECO:0000313" key="2">
    <source>
        <dbReference type="Proteomes" id="UP001457282"/>
    </source>
</evidence>
<gene>
    <name evidence="1" type="ORF">M0R45_007970</name>
</gene>
<protein>
    <submittedName>
        <fullName evidence="1">Uncharacterized protein</fullName>
    </submittedName>
</protein>
<organism evidence="1 2">
    <name type="scientific">Rubus argutus</name>
    <name type="common">Southern blackberry</name>
    <dbReference type="NCBI Taxonomy" id="59490"/>
    <lineage>
        <taxon>Eukaryota</taxon>
        <taxon>Viridiplantae</taxon>
        <taxon>Streptophyta</taxon>
        <taxon>Embryophyta</taxon>
        <taxon>Tracheophyta</taxon>
        <taxon>Spermatophyta</taxon>
        <taxon>Magnoliopsida</taxon>
        <taxon>eudicotyledons</taxon>
        <taxon>Gunneridae</taxon>
        <taxon>Pentapetalae</taxon>
        <taxon>rosids</taxon>
        <taxon>fabids</taxon>
        <taxon>Rosales</taxon>
        <taxon>Rosaceae</taxon>
        <taxon>Rosoideae</taxon>
        <taxon>Rosoideae incertae sedis</taxon>
        <taxon>Rubus</taxon>
    </lineage>
</organism>
<keyword evidence="2" id="KW-1185">Reference proteome</keyword>
<dbReference type="AlphaFoldDB" id="A0AAW1XZU2"/>
<proteinExistence type="predicted"/>
<reference evidence="1 2" key="1">
    <citation type="journal article" date="2023" name="G3 (Bethesda)">
        <title>A chromosome-length genome assembly and annotation of blackberry (Rubus argutus, cv. 'Hillquist').</title>
        <authorList>
            <person name="Bruna T."/>
            <person name="Aryal R."/>
            <person name="Dudchenko O."/>
            <person name="Sargent D.J."/>
            <person name="Mead D."/>
            <person name="Buti M."/>
            <person name="Cavallini A."/>
            <person name="Hytonen T."/>
            <person name="Andres J."/>
            <person name="Pham M."/>
            <person name="Weisz D."/>
            <person name="Mascagni F."/>
            <person name="Usai G."/>
            <person name="Natali L."/>
            <person name="Bassil N."/>
            <person name="Fernandez G.E."/>
            <person name="Lomsadze A."/>
            <person name="Armour M."/>
            <person name="Olukolu B."/>
            <person name="Poorten T."/>
            <person name="Britton C."/>
            <person name="Davik J."/>
            <person name="Ashrafi H."/>
            <person name="Aiden E.L."/>
            <person name="Borodovsky M."/>
            <person name="Worthington M."/>
        </authorList>
    </citation>
    <scope>NUCLEOTIDE SEQUENCE [LARGE SCALE GENOMIC DNA]</scope>
    <source>
        <strain evidence="1">PI 553951</strain>
    </source>
</reference>